<evidence type="ECO:0000313" key="2">
    <source>
        <dbReference type="Proteomes" id="UP000005824"/>
    </source>
</evidence>
<dbReference type="InParanoid" id="B4D1G9"/>
<organism evidence="1 2">
    <name type="scientific">Chthoniobacter flavus Ellin428</name>
    <dbReference type="NCBI Taxonomy" id="497964"/>
    <lineage>
        <taxon>Bacteria</taxon>
        <taxon>Pseudomonadati</taxon>
        <taxon>Verrucomicrobiota</taxon>
        <taxon>Spartobacteria</taxon>
        <taxon>Chthoniobacterales</taxon>
        <taxon>Chthoniobacteraceae</taxon>
        <taxon>Chthoniobacter</taxon>
    </lineage>
</organism>
<dbReference type="EMBL" id="ABVL01000007">
    <property type="protein sequence ID" value="EDY19581.1"/>
    <property type="molecule type" value="Genomic_DNA"/>
</dbReference>
<proteinExistence type="predicted"/>
<gene>
    <name evidence="1" type="ORF">CfE428DRAFT_2757</name>
</gene>
<dbReference type="AlphaFoldDB" id="B4D1G9"/>
<name>B4D1G9_9BACT</name>
<evidence type="ECO:0000313" key="1">
    <source>
        <dbReference type="EMBL" id="EDY19581.1"/>
    </source>
</evidence>
<keyword evidence="2" id="KW-1185">Reference proteome</keyword>
<protein>
    <submittedName>
        <fullName evidence="1">Uncharacterized protein</fullName>
    </submittedName>
</protein>
<reference evidence="1 2" key="1">
    <citation type="journal article" date="2011" name="J. Bacteriol.">
        <title>Genome sequence of Chthoniobacter flavus Ellin428, an aerobic heterotrophic soil bacterium.</title>
        <authorList>
            <person name="Kant R."/>
            <person name="van Passel M.W."/>
            <person name="Palva A."/>
            <person name="Lucas S."/>
            <person name="Lapidus A."/>
            <person name="Glavina Del Rio T."/>
            <person name="Dalin E."/>
            <person name="Tice H."/>
            <person name="Bruce D."/>
            <person name="Goodwin L."/>
            <person name="Pitluck S."/>
            <person name="Larimer F.W."/>
            <person name="Land M.L."/>
            <person name="Hauser L."/>
            <person name="Sangwan P."/>
            <person name="de Vos W.M."/>
            <person name="Janssen P.H."/>
            <person name="Smidt H."/>
        </authorList>
    </citation>
    <scope>NUCLEOTIDE SEQUENCE [LARGE SCALE GENOMIC DNA]</scope>
    <source>
        <strain evidence="1 2">Ellin428</strain>
    </source>
</reference>
<sequence>MTIIRKAKPTKLEVLVGSHIIECHDGDIIGLEGTVAPHLFKGATSLQPRHVLIGKGPDAWFVMVPRNVQIETHLDDAVLPPGVRKNLSGEHRLKIAGFAFTLRLAEGHSPAVKESLFHRLKKSLRLG</sequence>
<comment type="caution">
    <text evidence="1">The sequence shown here is derived from an EMBL/GenBank/DDBJ whole genome shotgun (WGS) entry which is preliminary data.</text>
</comment>
<dbReference type="Proteomes" id="UP000005824">
    <property type="component" value="Unassembled WGS sequence"/>
</dbReference>
<accession>B4D1G9</accession>